<dbReference type="EMBL" id="JAMXMC010000008">
    <property type="protein sequence ID" value="MCO5977883.1"/>
    <property type="molecule type" value="Genomic_DNA"/>
</dbReference>
<reference evidence="3 4" key="1">
    <citation type="submission" date="2022-06" db="EMBL/GenBank/DDBJ databases">
        <title>Ideonella sp. NS12-5 Genome sequencing and assembly.</title>
        <authorList>
            <person name="Jung Y."/>
        </authorList>
    </citation>
    <scope>NUCLEOTIDE SEQUENCE [LARGE SCALE GENOMIC DNA]</scope>
    <source>
        <strain evidence="3 4">NS12-5</strain>
    </source>
</reference>
<dbReference type="InterPro" id="IPR013216">
    <property type="entry name" value="Methyltransf_11"/>
</dbReference>
<dbReference type="Pfam" id="PF08241">
    <property type="entry name" value="Methyltransf_11"/>
    <property type="match status" value="1"/>
</dbReference>
<proteinExistence type="predicted"/>
<dbReference type="Gene3D" id="3.40.50.150">
    <property type="entry name" value="Vaccinia Virus protein VP39"/>
    <property type="match status" value="1"/>
</dbReference>
<evidence type="ECO:0000313" key="3">
    <source>
        <dbReference type="EMBL" id="MCO5977883.1"/>
    </source>
</evidence>
<feature type="region of interest" description="Disordered" evidence="1">
    <location>
        <begin position="258"/>
        <end position="282"/>
    </location>
</feature>
<evidence type="ECO:0000256" key="1">
    <source>
        <dbReference type="SAM" id="MobiDB-lite"/>
    </source>
</evidence>
<protein>
    <submittedName>
        <fullName evidence="3">Class I SAM-dependent methyltransferase</fullName>
    </submittedName>
</protein>
<keyword evidence="3" id="KW-0808">Transferase</keyword>
<dbReference type="GO" id="GO:0008168">
    <property type="term" value="F:methyltransferase activity"/>
    <property type="evidence" value="ECO:0007669"/>
    <property type="project" value="UniProtKB-KW"/>
</dbReference>
<dbReference type="CDD" id="cd02440">
    <property type="entry name" value="AdoMet_MTases"/>
    <property type="match status" value="1"/>
</dbReference>
<gene>
    <name evidence="3" type="ORF">M0L44_14330</name>
</gene>
<evidence type="ECO:0000313" key="4">
    <source>
        <dbReference type="Proteomes" id="UP001204851"/>
    </source>
</evidence>
<dbReference type="InterPro" id="IPR029063">
    <property type="entry name" value="SAM-dependent_MTases_sf"/>
</dbReference>
<keyword evidence="3" id="KW-0489">Methyltransferase</keyword>
<evidence type="ECO:0000259" key="2">
    <source>
        <dbReference type="Pfam" id="PF08241"/>
    </source>
</evidence>
<keyword evidence="4" id="KW-1185">Reference proteome</keyword>
<sequence length="282" mass="31609">MTTGEAPIIGLAPWLETPPGQYLLAWEQAQLDEAVADLFGFHALQMGLPQLQGLRANRMPNRWLACGAFGAEDVEAGVAHALCCEPEYLPFADQSLDLVVLPHTLERAEDPHRSLAEVERVLRPEGRVVIAGLNPVSLWGLRQRGGRLARWAGMWRHQPCYLPAAEEWIGYWRLRDWLRLLNFELEVGRMGCYRPPLSTQRWLDRCAWMERLGAHWWPVLGAAYFIVAVKRVRGMRLVGLSRSPRAAGAVAAPASVIGRWPPSRSREAPSGSPSTRTHTEDT</sequence>
<organism evidence="3 4">
    <name type="scientific">Ideonella oryzae</name>
    <dbReference type="NCBI Taxonomy" id="2937441"/>
    <lineage>
        <taxon>Bacteria</taxon>
        <taxon>Pseudomonadati</taxon>
        <taxon>Pseudomonadota</taxon>
        <taxon>Betaproteobacteria</taxon>
        <taxon>Burkholderiales</taxon>
        <taxon>Sphaerotilaceae</taxon>
        <taxon>Ideonella</taxon>
    </lineage>
</organism>
<accession>A0ABT1BNT8</accession>
<comment type="caution">
    <text evidence="3">The sequence shown here is derived from an EMBL/GenBank/DDBJ whole genome shotgun (WGS) entry which is preliminary data.</text>
</comment>
<feature type="domain" description="Methyltransferase type 11" evidence="2">
    <location>
        <begin position="79"/>
        <end position="130"/>
    </location>
</feature>
<name>A0ABT1BNT8_9BURK</name>
<dbReference type="GO" id="GO:0032259">
    <property type="term" value="P:methylation"/>
    <property type="evidence" value="ECO:0007669"/>
    <property type="project" value="UniProtKB-KW"/>
</dbReference>
<dbReference type="Proteomes" id="UP001204851">
    <property type="component" value="Unassembled WGS sequence"/>
</dbReference>
<dbReference type="SUPFAM" id="SSF53335">
    <property type="entry name" value="S-adenosyl-L-methionine-dependent methyltransferases"/>
    <property type="match status" value="1"/>
</dbReference>